<dbReference type="AlphaFoldDB" id="A0A8T2UQQ5"/>
<evidence type="ECO:0000313" key="2">
    <source>
        <dbReference type="Proteomes" id="UP000825935"/>
    </source>
</evidence>
<reference evidence="1" key="1">
    <citation type="submission" date="2021-08" db="EMBL/GenBank/DDBJ databases">
        <title>WGS assembly of Ceratopteris richardii.</title>
        <authorList>
            <person name="Marchant D.B."/>
            <person name="Chen G."/>
            <person name="Jenkins J."/>
            <person name="Shu S."/>
            <person name="Leebens-Mack J."/>
            <person name="Grimwood J."/>
            <person name="Schmutz J."/>
            <person name="Soltis P."/>
            <person name="Soltis D."/>
            <person name="Chen Z.-H."/>
        </authorList>
    </citation>
    <scope>NUCLEOTIDE SEQUENCE</scope>
    <source>
        <strain evidence="1">Whitten #5841</strain>
        <tissue evidence="1">Leaf</tissue>
    </source>
</reference>
<protein>
    <submittedName>
        <fullName evidence="1">Uncharacterized protein</fullName>
    </submittedName>
</protein>
<dbReference type="OrthoDB" id="10538964at2759"/>
<dbReference type="Proteomes" id="UP000825935">
    <property type="component" value="Chromosome 4"/>
</dbReference>
<dbReference type="EMBL" id="CM035409">
    <property type="protein sequence ID" value="KAH7438551.1"/>
    <property type="molecule type" value="Genomic_DNA"/>
</dbReference>
<comment type="caution">
    <text evidence="1">The sequence shown here is derived from an EMBL/GenBank/DDBJ whole genome shotgun (WGS) entry which is preliminary data.</text>
</comment>
<proteinExistence type="predicted"/>
<gene>
    <name evidence="1" type="ORF">KP509_04G019900</name>
</gene>
<evidence type="ECO:0000313" key="1">
    <source>
        <dbReference type="EMBL" id="KAH7438551.1"/>
    </source>
</evidence>
<name>A0A8T2UQQ5_CERRI</name>
<keyword evidence="2" id="KW-1185">Reference proteome</keyword>
<organism evidence="1 2">
    <name type="scientific">Ceratopteris richardii</name>
    <name type="common">Triangle waterfern</name>
    <dbReference type="NCBI Taxonomy" id="49495"/>
    <lineage>
        <taxon>Eukaryota</taxon>
        <taxon>Viridiplantae</taxon>
        <taxon>Streptophyta</taxon>
        <taxon>Embryophyta</taxon>
        <taxon>Tracheophyta</taxon>
        <taxon>Polypodiopsida</taxon>
        <taxon>Polypodiidae</taxon>
        <taxon>Polypodiales</taxon>
        <taxon>Pteridineae</taxon>
        <taxon>Pteridaceae</taxon>
        <taxon>Parkerioideae</taxon>
        <taxon>Ceratopteris</taxon>
    </lineage>
</organism>
<sequence>MMLVKDYACPWWSPDPSTGIWSPGYSSPPHSSINYLNTRLWIRSEEAF</sequence>
<accession>A0A8T2UQQ5</accession>